<comment type="caution">
    <text evidence="1">The sequence shown here is derived from an EMBL/GenBank/DDBJ whole genome shotgun (WGS) entry which is preliminary data.</text>
</comment>
<protein>
    <submittedName>
        <fullName evidence="1">Uncharacterized protein</fullName>
    </submittedName>
</protein>
<organism evidence="1">
    <name type="scientific">mine drainage metagenome</name>
    <dbReference type="NCBI Taxonomy" id="410659"/>
    <lineage>
        <taxon>unclassified sequences</taxon>
        <taxon>metagenomes</taxon>
        <taxon>ecological metagenomes</taxon>
    </lineage>
</organism>
<accession>A0A1J5RKK5</accession>
<name>A0A1J5RKK5_9ZZZZ</name>
<evidence type="ECO:0000313" key="1">
    <source>
        <dbReference type="EMBL" id="OIQ92636.1"/>
    </source>
</evidence>
<proteinExistence type="predicted"/>
<dbReference type="EMBL" id="MLJW01000227">
    <property type="protein sequence ID" value="OIQ92636.1"/>
    <property type="molecule type" value="Genomic_DNA"/>
</dbReference>
<gene>
    <name evidence="1" type="ORF">GALL_254590</name>
</gene>
<reference evidence="1" key="1">
    <citation type="submission" date="2016-10" db="EMBL/GenBank/DDBJ databases">
        <title>Sequence of Gallionella enrichment culture.</title>
        <authorList>
            <person name="Poehlein A."/>
            <person name="Muehling M."/>
            <person name="Daniel R."/>
        </authorList>
    </citation>
    <scope>NUCLEOTIDE SEQUENCE</scope>
</reference>
<dbReference type="AlphaFoldDB" id="A0A1J5RKK5"/>
<sequence length="46" mass="5312">MDSLSWDWPWIQEISHTPNTWPDNLDGKPLILTQSAEFNLAAEKKS</sequence>